<dbReference type="Proteomes" id="UP000182800">
    <property type="component" value="Unassembled WGS sequence"/>
</dbReference>
<dbReference type="Pfam" id="PF10385">
    <property type="entry name" value="RNA_pol_Rpb2_45"/>
    <property type="match status" value="1"/>
</dbReference>
<evidence type="ECO:0000256" key="6">
    <source>
        <dbReference type="ARBA" id="ARBA00023163"/>
    </source>
</evidence>
<dbReference type="InterPro" id="IPR014724">
    <property type="entry name" value="RNA_pol_RPB2_OB-fold"/>
</dbReference>
<dbReference type="InterPro" id="IPR015712">
    <property type="entry name" value="DNA-dir_RNA_pol_su2"/>
</dbReference>
<keyword evidence="6 8" id="KW-0804">Transcription</keyword>
<comment type="function">
    <text evidence="8 10">DNA-dependent RNA polymerase catalyzes the transcription of DNA into RNA using the four ribonucleoside triphosphates as substrates.</text>
</comment>
<dbReference type="Pfam" id="PF04565">
    <property type="entry name" value="RNA_pol_Rpb2_3"/>
    <property type="match status" value="1"/>
</dbReference>
<dbReference type="Gene3D" id="3.90.1100.10">
    <property type="match status" value="2"/>
</dbReference>
<dbReference type="STRING" id="1653334.GA0071312_0149"/>
<dbReference type="PANTHER" id="PTHR20856">
    <property type="entry name" value="DNA-DIRECTED RNA POLYMERASE I SUBUNIT 2"/>
    <property type="match status" value="1"/>
</dbReference>
<dbReference type="Gene3D" id="3.90.1110.10">
    <property type="entry name" value="RNA polymerase Rpb2, domain 2"/>
    <property type="match status" value="2"/>
</dbReference>
<feature type="domain" description="RNA polymerase Rpb2" evidence="13">
    <location>
        <begin position="157"/>
        <end position="228"/>
    </location>
</feature>
<evidence type="ECO:0000259" key="14">
    <source>
        <dbReference type="Pfam" id="PF04563"/>
    </source>
</evidence>
<evidence type="ECO:0000256" key="8">
    <source>
        <dbReference type="HAMAP-Rule" id="MF_01321"/>
    </source>
</evidence>
<dbReference type="OrthoDB" id="9803954at2"/>
<dbReference type="InterPro" id="IPR007645">
    <property type="entry name" value="RNA_pol_Rpb2_3"/>
</dbReference>
<dbReference type="GO" id="GO:0003677">
    <property type="term" value="F:DNA binding"/>
    <property type="evidence" value="ECO:0007669"/>
    <property type="project" value="UniProtKB-UniRule"/>
</dbReference>
<dbReference type="InterPro" id="IPR007642">
    <property type="entry name" value="RNA_pol_Rpb2_2"/>
</dbReference>
<evidence type="ECO:0000256" key="1">
    <source>
        <dbReference type="ARBA" id="ARBA00007616"/>
    </source>
</evidence>
<dbReference type="InterPro" id="IPR042107">
    <property type="entry name" value="DNA-dir_RNA_pol_bsu_ext_1_sf"/>
</dbReference>
<feature type="domain" description="RNA polymerase Rpb2" evidence="13">
    <location>
        <begin position="356"/>
        <end position="462"/>
    </location>
</feature>
<dbReference type="PROSITE" id="PS01166">
    <property type="entry name" value="RNA_POL_BETA"/>
    <property type="match status" value="1"/>
</dbReference>
<keyword evidence="20" id="KW-1185">Reference proteome</keyword>
<feature type="domain" description="DNA-directed RNA polymerase subunit 2 hybrid-binding" evidence="11">
    <location>
        <begin position="726"/>
        <end position="1281"/>
    </location>
</feature>
<dbReference type="GO" id="GO:0032549">
    <property type="term" value="F:ribonucleoside binding"/>
    <property type="evidence" value="ECO:0007669"/>
    <property type="project" value="InterPro"/>
</dbReference>
<keyword evidence="4 8" id="KW-0808">Transferase</keyword>
<evidence type="ECO:0000259" key="12">
    <source>
        <dbReference type="Pfam" id="PF04560"/>
    </source>
</evidence>
<dbReference type="Gene3D" id="2.40.270.10">
    <property type="entry name" value="DNA-directed RNA polymerase, subunit 2, domain 6"/>
    <property type="match status" value="2"/>
</dbReference>
<dbReference type="FunFam" id="2.40.50.100:FF:000006">
    <property type="entry name" value="DNA-directed RNA polymerase subunit beta"/>
    <property type="match status" value="1"/>
</dbReference>
<dbReference type="Gene3D" id="3.90.1800.10">
    <property type="entry name" value="RNA polymerase alpha subunit dimerisation domain"/>
    <property type="match status" value="1"/>
</dbReference>
<comment type="similarity">
    <text evidence="2">In the C-terminal section; belongs to the RNA polymerase beta' chain family.</text>
</comment>
<evidence type="ECO:0000256" key="10">
    <source>
        <dbReference type="RuleBase" id="RU363031"/>
    </source>
</evidence>
<dbReference type="SUPFAM" id="SSF64484">
    <property type="entry name" value="beta and beta-prime subunits of DNA dependent RNA-polymerase"/>
    <property type="match status" value="1"/>
</dbReference>
<evidence type="ECO:0000256" key="3">
    <source>
        <dbReference type="ARBA" id="ARBA00022478"/>
    </source>
</evidence>
<evidence type="ECO:0000313" key="19">
    <source>
        <dbReference type="Proteomes" id="UP000050497"/>
    </source>
</evidence>
<feature type="domain" description="RNA polymerase Rpb2" evidence="12">
    <location>
        <begin position="1283"/>
        <end position="1357"/>
    </location>
</feature>
<dbReference type="Proteomes" id="UP000050497">
    <property type="component" value="Unassembled WGS sequence"/>
</dbReference>
<dbReference type="GO" id="GO:0000428">
    <property type="term" value="C:DNA-directed RNA polymerase complex"/>
    <property type="evidence" value="ECO:0007669"/>
    <property type="project" value="UniProtKB-KW"/>
</dbReference>
<reference evidence="17 19" key="1">
    <citation type="submission" date="2015-09" db="EMBL/GenBank/DDBJ databases">
        <title>Identification and resolution of microdiversity through metagenomic sequencing of parallel consortia.</title>
        <authorList>
            <person name="Nelson W.C."/>
            <person name="Romine M.F."/>
            <person name="Lindemann S.R."/>
        </authorList>
    </citation>
    <scope>NUCLEOTIDE SEQUENCE [LARGE SCALE GENOMIC DNA]</scope>
    <source>
        <strain evidence="17">HL-109</strain>
    </source>
</reference>
<evidence type="ECO:0000313" key="17">
    <source>
        <dbReference type="EMBL" id="KPQ08705.1"/>
    </source>
</evidence>
<evidence type="ECO:0000259" key="15">
    <source>
        <dbReference type="Pfam" id="PF04565"/>
    </source>
</evidence>
<dbReference type="Gene3D" id="2.30.150.10">
    <property type="entry name" value="DNA-directed RNA polymerase, beta subunit, external 1 domain"/>
    <property type="match status" value="1"/>
</dbReference>
<comment type="catalytic activity">
    <reaction evidence="7 8 10">
        <text>RNA(n) + a ribonucleoside 5'-triphosphate = RNA(n+1) + diphosphate</text>
        <dbReference type="Rhea" id="RHEA:21248"/>
        <dbReference type="Rhea" id="RHEA-COMP:14527"/>
        <dbReference type="Rhea" id="RHEA-COMP:17342"/>
        <dbReference type="ChEBI" id="CHEBI:33019"/>
        <dbReference type="ChEBI" id="CHEBI:61557"/>
        <dbReference type="ChEBI" id="CHEBI:140395"/>
        <dbReference type="EC" id="2.7.7.6"/>
    </reaction>
</comment>
<dbReference type="Pfam" id="PF04563">
    <property type="entry name" value="RNA_pol_Rpb2_1"/>
    <property type="match status" value="1"/>
</dbReference>
<comment type="subunit">
    <text evidence="8 10">The RNAP catalytic core consists of 2 alpha, 1 beta, 1 beta' and 1 omega subunit. When a sigma factor is associated with the core the holoenzyme is formed, which can initiate transcription.</text>
</comment>
<evidence type="ECO:0000256" key="4">
    <source>
        <dbReference type="ARBA" id="ARBA00022679"/>
    </source>
</evidence>
<keyword evidence="3 8" id="KW-0240">DNA-directed RNA polymerase</keyword>
<dbReference type="NCBIfam" id="NF001616">
    <property type="entry name" value="PRK00405.1"/>
    <property type="match status" value="1"/>
</dbReference>
<dbReference type="EC" id="2.7.7.6" evidence="8 10"/>
<comment type="similarity">
    <text evidence="1">In the N-terminal section; belongs to the RNA polymerase beta chain family.</text>
</comment>
<dbReference type="Gene3D" id="2.40.50.150">
    <property type="match status" value="1"/>
</dbReference>
<protein>
    <recommendedName>
        <fullName evidence="8 10">DNA-directed RNA polymerase subunit beta</fullName>
        <shortName evidence="8">RNAP subunit beta</shortName>
        <ecNumber evidence="8 10">2.7.7.6</ecNumber>
    </recommendedName>
    <alternativeName>
        <fullName evidence="8">RNA polymerase subunit beta</fullName>
    </alternativeName>
    <alternativeName>
        <fullName evidence="8">Transcriptase subunit beta</fullName>
    </alternativeName>
</protein>
<dbReference type="GO" id="GO:0003899">
    <property type="term" value="F:DNA-directed RNA polymerase activity"/>
    <property type="evidence" value="ECO:0007669"/>
    <property type="project" value="UniProtKB-UniRule"/>
</dbReference>
<dbReference type="Pfam" id="PF04561">
    <property type="entry name" value="RNA_pol_Rpb2_2"/>
    <property type="match status" value="2"/>
</dbReference>
<dbReference type="InterPro" id="IPR010243">
    <property type="entry name" value="RNA_pol_bsu_bac"/>
</dbReference>
<evidence type="ECO:0000256" key="5">
    <source>
        <dbReference type="ARBA" id="ARBA00022695"/>
    </source>
</evidence>
<evidence type="ECO:0000313" key="18">
    <source>
        <dbReference type="EMBL" id="SCC78214.1"/>
    </source>
</evidence>
<reference evidence="18 20" key="2">
    <citation type="submission" date="2016-08" db="EMBL/GenBank/DDBJ databases">
        <authorList>
            <person name="Varghese N."/>
            <person name="Submissions Spin"/>
        </authorList>
    </citation>
    <scope>NUCLEOTIDE SEQUENCE [LARGE SCALE GENOMIC DNA]</scope>
    <source>
        <strain evidence="18 20">HL-109</strain>
    </source>
</reference>
<dbReference type="Pfam" id="PF00562">
    <property type="entry name" value="RNA_pol_Rpb2_6"/>
    <property type="match status" value="1"/>
</dbReference>
<dbReference type="Gene3D" id="2.40.50.100">
    <property type="match status" value="1"/>
</dbReference>
<evidence type="ECO:0000313" key="20">
    <source>
        <dbReference type="Proteomes" id="UP000182800"/>
    </source>
</evidence>
<dbReference type="FunFam" id="3.90.1800.10:FF:000001">
    <property type="entry name" value="DNA-directed RNA polymerase subunit beta"/>
    <property type="match status" value="1"/>
</dbReference>
<evidence type="ECO:0000256" key="2">
    <source>
        <dbReference type="ARBA" id="ARBA00009839"/>
    </source>
</evidence>
<evidence type="ECO:0000256" key="7">
    <source>
        <dbReference type="ARBA" id="ARBA00048552"/>
    </source>
</evidence>
<feature type="domain" description="DNA-directed RNA polymerase beta subunit external 1" evidence="16">
    <location>
        <begin position="599"/>
        <end position="664"/>
    </location>
</feature>
<evidence type="ECO:0000259" key="11">
    <source>
        <dbReference type="Pfam" id="PF00562"/>
    </source>
</evidence>
<dbReference type="InterPro" id="IPR019462">
    <property type="entry name" value="DNA-dir_RNA_pol_bsu_external_1"/>
</dbReference>
<dbReference type="InterPro" id="IPR037033">
    <property type="entry name" value="DNA-dir_RNAP_su2_hyb_sf"/>
</dbReference>
<evidence type="ECO:0000259" key="16">
    <source>
        <dbReference type="Pfam" id="PF10385"/>
    </source>
</evidence>
<sequence>MANTLQGRKRIRKFFGKIGEVAEMPNLIEVQKASYDQFLIVDEPQGGRPDDGLQAVFKSVFPISDFAGTALLEFVKYTFEAPKFDVDECRQRDITFAAPLKVTLRLIVFDVDPDTQAKSVKDIKEQDVYMGDMPLMTDNGTFIINGTERVIVSQMHRSPGVFFDHDKGKTHASGKLLFAARIIPYRGSWLDIEFDAKDIVHARIDRKRKIPATSLLYALGLDAEEILATFYDRVTYSRDAEGWRVPFNSERMKGFKGTADLIDADTGEVVLEAGKRLTARVVRQLADKNVTALRASNEDLVGQYVAEDAVDANTGEIYAEAGEEITEKLLETLANAGFDAIPVLDIDHINIGPYIRNTLAADKNSTREEALFDIYRVMRPGEPPTIETAEAMFQSLFFDAERYDLSAVGRVKMNMRLDLDAEDTVRTLRKEDILAVVKALVGLRDGKGEIDDIDHLGNRRVRSVGELMENQYRLGLLRMERAIKERMSSVDIDTVMPQDLINAKPAAAAVREFFGSSQLSQFMDQTNPLSEVTHKRRLSALGPGGLTRERAGFEVRDVHPTHYGRICPIETPEGPNIGLINSLATFARVNKYGFIETPFRRVVEGKVSGEVIYLSAMEEAKYNVAQANTALDGEGRLTEELVICRKAGEVVVAPPDKVDLMDVSPKQLVSVAAALIPFLENDDANRALMGSNMQRQAVPLVRADAPFVGTGMEAVVARDSGAAIGARRAGVIDQVDATRIVIRATEETDPGKPGVDIYRLQKFQRSNQNTCITQKPLVRVGDVVAKGDIIADGPSTEFGELALGRNVLVAFMPWNGYNFEDSILLSERIVMDDIFTSIHIEEFEVMARDTKLGPEEITRDIPNVSEEALKNLDEAGIVYIGAELHPGDILVGKITPKGESPMTPEEKLLRAIFGEKASDVRDTSLRIPPGVSGTVVEVRVFNRHGVDKDERAQAIEREEIERLAKDRDDEQAILDRNTYARVGELLVGQTGIAGPKGFRKDTEITREALNDIPRSQWWAFAVADDARMAELEAIQKQYDESKKRLEQRFLDKVEKLQRGDELPPGVMKMVKVFVAVKRKMQPGDKMAGRHGNKGVVSRIVPVEDMPFLEDGTQVDIVLNPLGVPSRMNVGQILETHLGWAAAGLGRQVNEAIEGWRRTQDIAPLRETMTRIYGEDEGLADADEQTLVELGSNVTRGVPMATPVFDGAKEADIEQMLEMAGLNRSGQVTLYDGRTGEPFDRQVTVGYIYMLKLHHLVDDKIHARSIGPYSLVTQQPLGGKAQFGGQRFGEMEVWALEAYGAAYTLQEMLTVKSDDVAGRTKVYEAIVRGDDTFESGIPESFNVLVKEMRSLGLNVELKNSKAGTQNELPPSSEAAE</sequence>
<keyword evidence="5 8" id="KW-0548">Nucleotidyltransferase</keyword>
<accession>A0A0P7XW28</accession>
<dbReference type="InterPro" id="IPR007121">
    <property type="entry name" value="RNA_pol_bsu_CS"/>
</dbReference>
<proteinExistence type="inferred from homology"/>
<dbReference type="InterPro" id="IPR007641">
    <property type="entry name" value="RNA_pol_Rpb2_7"/>
</dbReference>
<dbReference type="EMBL" id="FMBM01000001">
    <property type="protein sequence ID" value="SCC78214.1"/>
    <property type="molecule type" value="Genomic_DNA"/>
</dbReference>
<dbReference type="NCBIfam" id="TIGR02013">
    <property type="entry name" value="rpoB"/>
    <property type="match status" value="1"/>
</dbReference>
<dbReference type="Pfam" id="PF04560">
    <property type="entry name" value="RNA_pol_Rpb2_7"/>
    <property type="match status" value="1"/>
</dbReference>
<dbReference type="CDD" id="cd00653">
    <property type="entry name" value="RNA_pol_B_RPB2"/>
    <property type="match status" value="1"/>
</dbReference>
<gene>
    <name evidence="8 17" type="primary">rpoB</name>
    <name evidence="18" type="ORF">GA0071312_0149</name>
    <name evidence="17" type="ORF">HLUCCO17_17350</name>
</gene>
<evidence type="ECO:0000256" key="9">
    <source>
        <dbReference type="RuleBase" id="RU000434"/>
    </source>
</evidence>
<name>A0A0P7XW28_9HYPH</name>
<comment type="caution">
    <text evidence="17">The sequence shown here is derived from an EMBL/GenBank/DDBJ whole genome shotgun (WGS) entry which is preliminary data.</text>
</comment>
<dbReference type="RefSeq" id="WP_074443223.1">
    <property type="nucleotide sequence ID" value="NZ_FMBM01000001.1"/>
</dbReference>
<evidence type="ECO:0000259" key="13">
    <source>
        <dbReference type="Pfam" id="PF04561"/>
    </source>
</evidence>
<dbReference type="GO" id="GO:0006351">
    <property type="term" value="P:DNA-templated transcription"/>
    <property type="evidence" value="ECO:0007669"/>
    <property type="project" value="UniProtKB-UniRule"/>
</dbReference>
<dbReference type="EMBL" id="LJSX01000043">
    <property type="protein sequence ID" value="KPQ08705.1"/>
    <property type="molecule type" value="Genomic_DNA"/>
</dbReference>
<organism evidence="17 19">
    <name type="scientific">Saliniramus fredricksonii</name>
    <dbReference type="NCBI Taxonomy" id="1653334"/>
    <lineage>
        <taxon>Bacteria</taxon>
        <taxon>Pseudomonadati</taxon>
        <taxon>Pseudomonadota</taxon>
        <taxon>Alphaproteobacteria</taxon>
        <taxon>Hyphomicrobiales</taxon>
        <taxon>Salinarimonadaceae</taxon>
        <taxon>Saliniramus</taxon>
    </lineage>
</organism>
<feature type="domain" description="RNA polymerase beta subunit protrusion" evidence="14">
    <location>
        <begin position="27"/>
        <end position="505"/>
    </location>
</feature>
<dbReference type="InterPro" id="IPR007644">
    <property type="entry name" value="RNA_pol_bsu_protrusion"/>
</dbReference>
<dbReference type="InterPro" id="IPR037034">
    <property type="entry name" value="RNA_pol_Rpb2_2_sf"/>
</dbReference>
<dbReference type="PATRIC" id="fig|1653334.4.peg.2104"/>
<feature type="domain" description="RNA polymerase Rpb2" evidence="15">
    <location>
        <begin position="521"/>
        <end position="589"/>
    </location>
</feature>
<dbReference type="HAMAP" id="MF_01321">
    <property type="entry name" value="RNApol_bact_RpoB"/>
    <property type="match status" value="1"/>
</dbReference>
<comment type="similarity">
    <text evidence="8 9">Belongs to the RNA polymerase beta chain family.</text>
</comment>
<dbReference type="InterPro" id="IPR007120">
    <property type="entry name" value="DNA-dir_RNAP_su2_dom"/>
</dbReference>